<dbReference type="EMBL" id="WHWC01000003">
    <property type="protein sequence ID" value="KAG8385820.1"/>
    <property type="molecule type" value="Genomic_DNA"/>
</dbReference>
<reference evidence="8" key="1">
    <citation type="submission" date="2019-10" db="EMBL/GenBank/DDBJ databases">
        <authorList>
            <person name="Zhang R."/>
            <person name="Pan Y."/>
            <person name="Wang J."/>
            <person name="Ma R."/>
            <person name="Yu S."/>
        </authorList>
    </citation>
    <scope>NUCLEOTIDE SEQUENCE</scope>
    <source>
        <strain evidence="8">LA-IB0</strain>
        <tissue evidence="8">Leaf</tissue>
    </source>
</reference>
<evidence type="ECO:0000256" key="5">
    <source>
        <dbReference type="SAM" id="Coils"/>
    </source>
</evidence>
<feature type="coiled-coil region" evidence="5">
    <location>
        <begin position="69"/>
        <end position="115"/>
    </location>
</feature>
<sequence length="152" mass="17682">MNSASSSSSANAKVVPLCSCDSPMPASLKTSWTSDNPGRRFYGCILGRSGCTFFDWYDPPMCARAKVLIPGLLRKINGLEKQVEEMQREMQRKMQKEMQKEIQREMQMEMEMQKEKLMEIHSEMLRKMQKRQNFFVYVTVLSVLMVLFMLFG</sequence>
<keyword evidence="6" id="KW-1133">Transmembrane helix</keyword>
<keyword evidence="1" id="KW-0479">Metal-binding</keyword>
<dbReference type="InterPro" id="IPR010666">
    <property type="entry name" value="Znf_GRF"/>
</dbReference>
<accession>A0AAV6XWD9</accession>
<evidence type="ECO:0000256" key="6">
    <source>
        <dbReference type="SAM" id="Phobius"/>
    </source>
</evidence>
<keyword evidence="6" id="KW-0472">Membrane</keyword>
<dbReference type="Pfam" id="PF06839">
    <property type="entry name" value="Zn_ribbon_GRF"/>
    <property type="match status" value="1"/>
</dbReference>
<comment type="caution">
    <text evidence="8">The sequence shown here is derived from an EMBL/GenBank/DDBJ whole genome shotgun (WGS) entry which is preliminary data.</text>
</comment>
<evidence type="ECO:0000259" key="7">
    <source>
        <dbReference type="PROSITE" id="PS51999"/>
    </source>
</evidence>
<keyword evidence="3" id="KW-0862">Zinc</keyword>
<evidence type="ECO:0000256" key="2">
    <source>
        <dbReference type="ARBA" id="ARBA00022771"/>
    </source>
</evidence>
<gene>
    <name evidence="8" type="ORF">BUALT_Bualt03G0085000</name>
</gene>
<dbReference type="GO" id="GO:0008270">
    <property type="term" value="F:zinc ion binding"/>
    <property type="evidence" value="ECO:0007669"/>
    <property type="project" value="UniProtKB-KW"/>
</dbReference>
<dbReference type="PANTHER" id="PTHR33248">
    <property type="entry name" value="ZINC ION-BINDING PROTEIN"/>
    <property type="match status" value="1"/>
</dbReference>
<dbReference type="PROSITE" id="PS51999">
    <property type="entry name" value="ZF_GRF"/>
    <property type="match status" value="1"/>
</dbReference>
<evidence type="ECO:0000256" key="1">
    <source>
        <dbReference type="ARBA" id="ARBA00022723"/>
    </source>
</evidence>
<keyword evidence="2 4" id="KW-0863">Zinc-finger</keyword>
<proteinExistence type="predicted"/>
<protein>
    <recommendedName>
        <fullName evidence="7">GRF-type domain-containing protein</fullName>
    </recommendedName>
</protein>
<keyword evidence="6" id="KW-0812">Transmembrane</keyword>
<evidence type="ECO:0000256" key="3">
    <source>
        <dbReference type="ARBA" id="ARBA00022833"/>
    </source>
</evidence>
<keyword evidence="5" id="KW-0175">Coiled coil</keyword>
<keyword evidence="9" id="KW-1185">Reference proteome</keyword>
<evidence type="ECO:0000313" key="8">
    <source>
        <dbReference type="EMBL" id="KAG8385820.1"/>
    </source>
</evidence>
<feature type="domain" description="GRF-type" evidence="7">
    <location>
        <begin position="18"/>
        <end position="60"/>
    </location>
</feature>
<feature type="transmembrane region" description="Helical" evidence="6">
    <location>
        <begin position="134"/>
        <end position="151"/>
    </location>
</feature>
<dbReference type="AlphaFoldDB" id="A0AAV6XWD9"/>
<dbReference type="Proteomes" id="UP000826271">
    <property type="component" value="Unassembled WGS sequence"/>
</dbReference>
<organism evidence="8 9">
    <name type="scientific">Buddleja alternifolia</name>
    <dbReference type="NCBI Taxonomy" id="168488"/>
    <lineage>
        <taxon>Eukaryota</taxon>
        <taxon>Viridiplantae</taxon>
        <taxon>Streptophyta</taxon>
        <taxon>Embryophyta</taxon>
        <taxon>Tracheophyta</taxon>
        <taxon>Spermatophyta</taxon>
        <taxon>Magnoliopsida</taxon>
        <taxon>eudicotyledons</taxon>
        <taxon>Gunneridae</taxon>
        <taxon>Pentapetalae</taxon>
        <taxon>asterids</taxon>
        <taxon>lamiids</taxon>
        <taxon>Lamiales</taxon>
        <taxon>Scrophulariaceae</taxon>
        <taxon>Buddlejeae</taxon>
        <taxon>Buddleja</taxon>
    </lineage>
</organism>
<evidence type="ECO:0000256" key="4">
    <source>
        <dbReference type="PROSITE-ProRule" id="PRU01343"/>
    </source>
</evidence>
<evidence type="ECO:0000313" key="9">
    <source>
        <dbReference type="Proteomes" id="UP000826271"/>
    </source>
</evidence>
<name>A0AAV6XWD9_9LAMI</name>